<sequence length="98" mass="11336">MAGGWEMHVRFVVALLQRLTRAIFQAVPQLLVCPKKYYTNRLSRNNFSINMVTQFYDEFACCLVVGEQNAWTIFMCVCIDKVAPSYLLFGAQILIYDE</sequence>
<keyword evidence="3" id="KW-1185">Reference proteome</keyword>
<gene>
    <name evidence="2" type="ORF">CEXT_122691</name>
</gene>
<reference evidence="2 3" key="1">
    <citation type="submission" date="2021-06" db="EMBL/GenBank/DDBJ databases">
        <title>Caerostris extrusa draft genome.</title>
        <authorList>
            <person name="Kono N."/>
            <person name="Arakawa K."/>
        </authorList>
    </citation>
    <scope>NUCLEOTIDE SEQUENCE [LARGE SCALE GENOMIC DNA]</scope>
</reference>
<keyword evidence="1" id="KW-0732">Signal</keyword>
<dbReference type="Proteomes" id="UP001054945">
    <property type="component" value="Unassembled WGS sequence"/>
</dbReference>
<name>A0AAV4V447_CAEEX</name>
<dbReference type="AlphaFoldDB" id="A0AAV4V447"/>
<evidence type="ECO:0000313" key="3">
    <source>
        <dbReference type="Proteomes" id="UP001054945"/>
    </source>
</evidence>
<protein>
    <recommendedName>
        <fullName evidence="4">Secreted protein</fullName>
    </recommendedName>
</protein>
<evidence type="ECO:0000313" key="2">
    <source>
        <dbReference type="EMBL" id="GIY64756.1"/>
    </source>
</evidence>
<evidence type="ECO:0000256" key="1">
    <source>
        <dbReference type="SAM" id="SignalP"/>
    </source>
</evidence>
<organism evidence="2 3">
    <name type="scientific">Caerostris extrusa</name>
    <name type="common">Bark spider</name>
    <name type="synonym">Caerostris bankana</name>
    <dbReference type="NCBI Taxonomy" id="172846"/>
    <lineage>
        <taxon>Eukaryota</taxon>
        <taxon>Metazoa</taxon>
        <taxon>Ecdysozoa</taxon>
        <taxon>Arthropoda</taxon>
        <taxon>Chelicerata</taxon>
        <taxon>Arachnida</taxon>
        <taxon>Araneae</taxon>
        <taxon>Araneomorphae</taxon>
        <taxon>Entelegynae</taxon>
        <taxon>Araneoidea</taxon>
        <taxon>Araneidae</taxon>
        <taxon>Caerostris</taxon>
    </lineage>
</organism>
<dbReference type="EMBL" id="BPLR01013919">
    <property type="protein sequence ID" value="GIY64756.1"/>
    <property type="molecule type" value="Genomic_DNA"/>
</dbReference>
<feature type="chain" id="PRO_5043506674" description="Secreted protein" evidence="1">
    <location>
        <begin position="23"/>
        <end position="98"/>
    </location>
</feature>
<comment type="caution">
    <text evidence="2">The sequence shown here is derived from an EMBL/GenBank/DDBJ whole genome shotgun (WGS) entry which is preliminary data.</text>
</comment>
<accession>A0AAV4V447</accession>
<evidence type="ECO:0008006" key="4">
    <source>
        <dbReference type="Google" id="ProtNLM"/>
    </source>
</evidence>
<feature type="signal peptide" evidence="1">
    <location>
        <begin position="1"/>
        <end position="22"/>
    </location>
</feature>
<proteinExistence type="predicted"/>